<keyword evidence="2" id="KW-1185">Reference proteome</keyword>
<protein>
    <recommendedName>
        <fullName evidence="3">PufQ cytochrome subunit</fullName>
    </recommendedName>
</protein>
<dbReference type="EMBL" id="JAHHDY010000009">
    <property type="protein sequence ID" value="MBT3141015.1"/>
    <property type="molecule type" value="Genomic_DNA"/>
</dbReference>
<comment type="caution">
    <text evidence="1">The sequence shown here is derived from an EMBL/GenBank/DDBJ whole genome shotgun (WGS) entry which is preliminary data.</text>
</comment>
<proteinExistence type="predicted"/>
<reference evidence="1 2" key="1">
    <citation type="submission" date="2021-05" db="EMBL/GenBank/DDBJ databases">
        <title>Draft genomes of marine bacteria isolated from model chitin particles.</title>
        <authorList>
            <person name="Datta M.S."/>
            <person name="Schwartzman J.A."/>
            <person name="Cordero O."/>
        </authorList>
    </citation>
    <scope>NUCLEOTIDE SEQUENCE [LARGE SCALE GENOMIC DNA]</scope>
    <source>
        <strain evidence="1 2">4E07</strain>
    </source>
</reference>
<name>A0ABS5WPM0_9RHOB</name>
<evidence type="ECO:0000313" key="2">
    <source>
        <dbReference type="Proteomes" id="UP000763802"/>
    </source>
</evidence>
<evidence type="ECO:0000313" key="1">
    <source>
        <dbReference type="EMBL" id="MBT3141015.1"/>
    </source>
</evidence>
<sequence length="57" mass="6239">MMNLNISPKVASRTGLPGGLRKVPFLAWWCGLSGFTALMFLESDWFTVPAADKAIPK</sequence>
<organism evidence="1 2">
    <name type="scientific">Falsiruegeria litorea</name>
    <dbReference type="NCBI Taxonomy" id="1280831"/>
    <lineage>
        <taxon>Bacteria</taxon>
        <taxon>Pseudomonadati</taxon>
        <taxon>Pseudomonadota</taxon>
        <taxon>Alphaproteobacteria</taxon>
        <taxon>Rhodobacterales</taxon>
        <taxon>Roseobacteraceae</taxon>
        <taxon>Falsiruegeria</taxon>
    </lineage>
</organism>
<dbReference type="RefSeq" id="WP_215193740.1">
    <property type="nucleotide sequence ID" value="NZ_JAHHDY010000009.1"/>
</dbReference>
<dbReference type="Proteomes" id="UP000763802">
    <property type="component" value="Unassembled WGS sequence"/>
</dbReference>
<gene>
    <name evidence="1" type="ORF">KL867_08120</name>
</gene>
<accession>A0ABS5WPM0</accession>
<evidence type="ECO:0008006" key="3">
    <source>
        <dbReference type="Google" id="ProtNLM"/>
    </source>
</evidence>